<keyword evidence="1" id="KW-0732">Signal</keyword>
<gene>
    <name evidence="3" type="primary">LOC34624102</name>
</gene>
<reference evidence="3" key="1">
    <citation type="submission" date="2025-08" db="UniProtKB">
        <authorList>
            <consortium name="RefSeq"/>
        </authorList>
    </citation>
    <scope>IDENTIFICATION</scope>
</reference>
<dbReference type="RefSeq" id="XP_026194405.1">
    <property type="nucleotide sequence ID" value="XM_026338620.1"/>
</dbReference>
<feature type="non-terminal residue" evidence="3">
    <location>
        <position position="1"/>
    </location>
</feature>
<organism evidence="2 3">
    <name type="scientific">Cyclospora cayetanensis</name>
    <dbReference type="NCBI Taxonomy" id="88456"/>
    <lineage>
        <taxon>Eukaryota</taxon>
        <taxon>Sar</taxon>
        <taxon>Alveolata</taxon>
        <taxon>Apicomplexa</taxon>
        <taxon>Conoidasida</taxon>
        <taxon>Coccidia</taxon>
        <taxon>Eucoccidiorida</taxon>
        <taxon>Eimeriorina</taxon>
        <taxon>Eimeriidae</taxon>
        <taxon>Cyclospora</taxon>
    </lineage>
</organism>
<feature type="signal peptide" evidence="1">
    <location>
        <begin position="1"/>
        <end position="23"/>
    </location>
</feature>
<feature type="chain" id="PRO_5028424302" evidence="1">
    <location>
        <begin position="24"/>
        <end position="526"/>
    </location>
</feature>
<proteinExistence type="predicted"/>
<dbReference type="Proteomes" id="UP000515125">
    <property type="component" value="Unplaced"/>
</dbReference>
<name>A0A6P6S506_9EIME</name>
<sequence>SSSSSSSRKGCSVLLAFCSSALAALSAPTSSPEIQAAAAAAAEAACAAGDAAAAIWCGFFRCLRKSGGGIAVWPDWQAVQRHLQQQQLQELLLLLPFPLPRRFLLEQQLQNATLQQLIQQYRLSLCRAAASAGGAWPWQQRQEQQRLSVALMEAAAAAAAAAARAHNNSTAAARANNNGDRRASDTVGVFDLHQQRALWAEAAAACCSLSKWEALPPLLHSASKAAAAAAASSATAAEGAASSELSLAMLPQSDSTESRFLLQHSRLLLLVRRIVQQQLERNTQQEEQHEERLQECACMLVGRNLHEATVECLRPLTAALKDSAERAATHLSHLHIFADLELICRRVGLLVDNDERDELHSNNSSSNNSRASWCACIKASTRPLSVSSQCSLAALLVDRALSGTETAPAAEAHARGSVLLSAAKIALECVQQPVAAAAVGLSLQQQRCGVWTPGAVLTSQYKRIETFLKQQNLQQEVEKVEGGVASPADHQQVLCWQQQLLENLALNMRLETANQLLKKVQNARHP</sequence>
<evidence type="ECO:0000313" key="3">
    <source>
        <dbReference type="RefSeq" id="XP_026194405.1"/>
    </source>
</evidence>
<evidence type="ECO:0000313" key="2">
    <source>
        <dbReference type="Proteomes" id="UP000515125"/>
    </source>
</evidence>
<dbReference type="OrthoDB" id="349019at2759"/>
<accession>A0A6P6S506</accession>
<dbReference type="GeneID" id="34624102"/>
<protein>
    <submittedName>
        <fullName evidence="3">Uncharacterized protein LOC34624102</fullName>
    </submittedName>
</protein>
<evidence type="ECO:0000256" key="1">
    <source>
        <dbReference type="SAM" id="SignalP"/>
    </source>
</evidence>
<dbReference type="AlphaFoldDB" id="A0A6P6S506"/>
<keyword evidence="2" id="KW-1185">Reference proteome</keyword>